<dbReference type="RefSeq" id="WP_179761926.1">
    <property type="nucleotide sequence ID" value="NZ_BAAAJZ010000003.1"/>
</dbReference>
<keyword evidence="4" id="KW-1185">Reference proteome</keyword>
<feature type="region of interest" description="Disordered" evidence="1">
    <location>
        <begin position="284"/>
        <end position="310"/>
    </location>
</feature>
<evidence type="ECO:0000256" key="1">
    <source>
        <dbReference type="SAM" id="MobiDB-lite"/>
    </source>
</evidence>
<evidence type="ECO:0000313" key="4">
    <source>
        <dbReference type="Proteomes" id="UP000549695"/>
    </source>
</evidence>
<feature type="region of interest" description="Disordered" evidence="1">
    <location>
        <begin position="241"/>
        <end position="265"/>
    </location>
</feature>
<gene>
    <name evidence="3" type="ORF">HDA37_004116</name>
</gene>
<protein>
    <submittedName>
        <fullName evidence="3">Uncharacterized protein</fullName>
    </submittedName>
</protein>
<keyword evidence="2" id="KW-0812">Transmembrane</keyword>
<feature type="transmembrane region" description="Helical" evidence="2">
    <location>
        <begin position="6"/>
        <end position="31"/>
    </location>
</feature>
<name>A0A852W928_PSEA5</name>
<dbReference type="Proteomes" id="UP000549695">
    <property type="component" value="Unassembled WGS sequence"/>
</dbReference>
<sequence length="310" mass="29956">MLAGTALLPLGSAVTVTAVAGTAALTLVLLVRGWSRRRPAVRAAALPAVVALVVLALAVGTNAWFGFYPTPASLAAGPDRGGLPAPPAPPVTGPGRDTVLTVDGVDVPAHLPPGYDEHLAHPVLVWTGPADGSAAVDAAVDAAVTAGRMPAVVVLWTDRVPVSRLRVAAVAAGSPVLRTDRAAWALAGPPEGPGCPLGRALAERADVATAAGPPGGDGCPAPASGSPDPLDLVVVRTAATQDDPVPGAPPPGPALASGSVTAAPGTPAADVVAAELDALGARLPGPVARSGVAGGPPPATGSTGGTRDGL</sequence>
<organism evidence="3 4">
    <name type="scientific">Pseudonocardia alni</name>
    <name type="common">Amycolata alni</name>
    <dbReference type="NCBI Taxonomy" id="33907"/>
    <lineage>
        <taxon>Bacteria</taxon>
        <taxon>Bacillati</taxon>
        <taxon>Actinomycetota</taxon>
        <taxon>Actinomycetes</taxon>
        <taxon>Pseudonocardiales</taxon>
        <taxon>Pseudonocardiaceae</taxon>
        <taxon>Pseudonocardia</taxon>
    </lineage>
</organism>
<feature type="transmembrane region" description="Helical" evidence="2">
    <location>
        <begin position="43"/>
        <end position="65"/>
    </location>
</feature>
<evidence type="ECO:0000313" key="3">
    <source>
        <dbReference type="EMBL" id="NYG03831.1"/>
    </source>
</evidence>
<keyword evidence="2" id="KW-1133">Transmembrane helix</keyword>
<feature type="region of interest" description="Disordered" evidence="1">
    <location>
        <begin position="209"/>
        <end position="229"/>
    </location>
</feature>
<comment type="caution">
    <text evidence="3">The sequence shown here is derived from an EMBL/GenBank/DDBJ whole genome shotgun (WGS) entry which is preliminary data.</text>
</comment>
<reference evidence="3 4" key="1">
    <citation type="submission" date="2020-07" db="EMBL/GenBank/DDBJ databases">
        <title>Sequencing the genomes of 1000 actinobacteria strains.</title>
        <authorList>
            <person name="Klenk H.-P."/>
        </authorList>
    </citation>
    <scope>NUCLEOTIDE SEQUENCE [LARGE SCALE GENOMIC DNA]</scope>
    <source>
        <strain evidence="3 4">DSM 44749</strain>
    </source>
</reference>
<evidence type="ECO:0000256" key="2">
    <source>
        <dbReference type="SAM" id="Phobius"/>
    </source>
</evidence>
<dbReference type="AlphaFoldDB" id="A0A852W928"/>
<keyword evidence="2" id="KW-0472">Membrane</keyword>
<accession>A0A852W928</accession>
<proteinExistence type="predicted"/>
<dbReference type="GeneID" id="98053810"/>
<dbReference type="EMBL" id="JACCCZ010000001">
    <property type="protein sequence ID" value="NYG03831.1"/>
    <property type="molecule type" value="Genomic_DNA"/>
</dbReference>